<dbReference type="RefSeq" id="XP_009032215.1">
    <property type="nucleotide sequence ID" value="XM_009033967.1"/>
</dbReference>
<name>F0XXB1_AURAN</name>
<dbReference type="Proteomes" id="UP000002729">
    <property type="component" value="Unassembled WGS sequence"/>
</dbReference>
<proteinExistence type="predicted"/>
<dbReference type="AlphaFoldDB" id="F0XXB1"/>
<accession>F0XXB1</accession>
<dbReference type="InParanoid" id="F0XXB1"/>
<organism evidence="2">
    <name type="scientific">Aureococcus anophagefferens</name>
    <name type="common">Harmful bloom alga</name>
    <dbReference type="NCBI Taxonomy" id="44056"/>
    <lineage>
        <taxon>Eukaryota</taxon>
        <taxon>Sar</taxon>
        <taxon>Stramenopiles</taxon>
        <taxon>Ochrophyta</taxon>
        <taxon>Pelagophyceae</taxon>
        <taxon>Pelagomonadales</taxon>
        <taxon>Pelagomonadaceae</taxon>
        <taxon>Aureococcus</taxon>
    </lineage>
</organism>
<protein>
    <submittedName>
        <fullName evidence="1">Uncharacterized protein</fullName>
    </submittedName>
</protein>
<evidence type="ECO:0000313" key="1">
    <source>
        <dbReference type="EMBL" id="EGB12543.1"/>
    </source>
</evidence>
<dbReference type="GeneID" id="20223033"/>
<dbReference type="EMBL" id="GL833120">
    <property type="protein sequence ID" value="EGB12543.1"/>
    <property type="molecule type" value="Genomic_DNA"/>
</dbReference>
<evidence type="ECO:0000313" key="2">
    <source>
        <dbReference type="Proteomes" id="UP000002729"/>
    </source>
</evidence>
<gene>
    <name evidence="1" type="ORF">AURANDRAFT_60484</name>
</gene>
<reference evidence="1 2" key="1">
    <citation type="journal article" date="2011" name="Proc. Natl. Acad. Sci. U.S.A.">
        <title>Niche of harmful alga Aureococcus anophagefferens revealed through ecogenomics.</title>
        <authorList>
            <person name="Gobler C.J."/>
            <person name="Berry D.L."/>
            <person name="Dyhrman S.T."/>
            <person name="Wilhelm S.W."/>
            <person name="Salamov A."/>
            <person name="Lobanov A.V."/>
            <person name="Zhang Y."/>
            <person name="Collier J.L."/>
            <person name="Wurch L.L."/>
            <person name="Kustka A.B."/>
            <person name="Dill B.D."/>
            <person name="Shah M."/>
            <person name="VerBerkmoes N.C."/>
            <person name="Kuo A."/>
            <person name="Terry A."/>
            <person name="Pangilinan J."/>
            <person name="Lindquist E.A."/>
            <person name="Lucas S."/>
            <person name="Paulsen I.T."/>
            <person name="Hattenrath-Lehmann T.K."/>
            <person name="Talmage S.C."/>
            <person name="Walker E.A."/>
            <person name="Koch F."/>
            <person name="Burson A.M."/>
            <person name="Marcoval M.A."/>
            <person name="Tang Y.Z."/>
            <person name="Lecleir G.R."/>
            <person name="Coyne K.J."/>
            <person name="Berg G.M."/>
            <person name="Bertrand E.M."/>
            <person name="Saito M.A."/>
            <person name="Gladyshev V.N."/>
            <person name="Grigoriev I.V."/>
        </authorList>
    </citation>
    <scope>NUCLEOTIDE SEQUENCE [LARGE SCALE GENOMIC DNA]</scope>
    <source>
        <strain evidence="2">CCMP 1984</strain>
    </source>
</reference>
<keyword evidence="2" id="KW-1185">Reference proteome</keyword>
<sequence>MCKLLLSRGAWLDVRTNYGDDPEARARFRGRTATADVLAAVRAAGGWRPYCTAQRPYCDAPFLELRRELRAPGAVAESSERLYERVFVELPNAVFPRVLAFRPDF</sequence>
<dbReference type="KEGG" id="aaf:AURANDRAFT_60484"/>